<accession>A0A9P3F0P6</accession>
<organism evidence="1 2">
    <name type="scientific">Aspergillus pseudoviridinutans</name>
    <dbReference type="NCBI Taxonomy" id="1517512"/>
    <lineage>
        <taxon>Eukaryota</taxon>
        <taxon>Fungi</taxon>
        <taxon>Dikarya</taxon>
        <taxon>Ascomycota</taxon>
        <taxon>Pezizomycotina</taxon>
        <taxon>Eurotiomycetes</taxon>
        <taxon>Eurotiomycetidae</taxon>
        <taxon>Eurotiales</taxon>
        <taxon>Aspergillaceae</taxon>
        <taxon>Aspergillus</taxon>
        <taxon>Aspergillus subgen. Fumigati</taxon>
    </lineage>
</organism>
<dbReference type="Proteomes" id="UP001043456">
    <property type="component" value="Unassembled WGS sequence"/>
</dbReference>
<protein>
    <submittedName>
        <fullName evidence="1">Uncharacterized protein</fullName>
    </submittedName>
</protein>
<sequence>MPRVLSASMLTEDQAKSGRNNSLVKHCEGLSNSCHAASTNVEYALPSSRPAAIISQDQRGGTIHYGCGNSSPAIRPQASIEHVPNTGTPASTCMSIGRSSGWPDQVAWGSMPSTTALDLRRALPSIDWVLDWSQGEYLTQSDAGEFLHPPCPVQGPGVLSFQSEPGRPQNPRNSVDMDFCDEWPQRASCVSATGGGFGPEEQGPPRFPPFLTGLHNILEPESQDSAFERPLEGPVSPPPTELCPMPNRIELDMMTTPHEHFPLFDTGADNVEYEQFSQWLQRSVEYRNNTQALN</sequence>
<evidence type="ECO:0000313" key="1">
    <source>
        <dbReference type="EMBL" id="GIJ92722.1"/>
    </source>
</evidence>
<comment type="caution">
    <text evidence="1">The sequence shown here is derived from an EMBL/GenBank/DDBJ whole genome shotgun (WGS) entry which is preliminary data.</text>
</comment>
<dbReference type="AlphaFoldDB" id="A0A9P3F0P6"/>
<keyword evidence="2" id="KW-1185">Reference proteome</keyword>
<dbReference type="RefSeq" id="XP_043163468.1">
    <property type="nucleotide sequence ID" value="XM_043307533.1"/>
</dbReference>
<dbReference type="EMBL" id="BHVY01000011">
    <property type="protein sequence ID" value="GIJ92722.1"/>
    <property type="molecule type" value="Genomic_DNA"/>
</dbReference>
<dbReference type="GeneID" id="67000612"/>
<evidence type="ECO:0000313" key="2">
    <source>
        <dbReference type="Proteomes" id="UP001043456"/>
    </source>
</evidence>
<proteinExistence type="predicted"/>
<name>A0A9P3F0P6_9EURO</name>
<reference evidence="1 2" key="1">
    <citation type="submission" date="2018-10" db="EMBL/GenBank/DDBJ databases">
        <title>Pan-genome distribution and transcriptional activeness of fungal secondary metabolism genes in Aspergillus section Fumigati.</title>
        <authorList>
            <person name="Takahashi H."/>
            <person name="Umemura M."/>
            <person name="Ninomiya A."/>
            <person name="Kusuya Y."/>
            <person name="Urayama S."/>
            <person name="Shimizu M."/>
            <person name="Watanabe A."/>
            <person name="Kamei K."/>
            <person name="Yaguchi T."/>
            <person name="Hagiwara D."/>
        </authorList>
    </citation>
    <scope>NUCLEOTIDE SEQUENCE [LARGE SCALE GENOMIC DNA]</scope>
    <source>
        <strain evidence="1 2">IFM 55266</strain>
    </source>
</reference>
<gene>
    <name evidence="1" type="ORF">Asppvi_002000</name>
</gene>